<comment type="caution">
    <text evidence="2">The sequence shown here is derived from an EMBL/GenBank/DDBJ whole genome shotgun (WGS) entry which is preliminary data.</text>
</comment>
<dbReference type="RefSeq" id="WP_131919253.1">
    <property type="nucleotide sequence ID" value="NZ_JAOQNU010000026.1"/>
</dbReference>
<evidence type="ECO:0000313" key="3">
    <source>
        <dbReference type="Proteomes" id="UP000294813"/>
    </source>
</evidence>
<protein>
    <submittedName>
        <fullName evidence="2">Uncharacterized protein</fullName>
    </submittedName>
</protein>
<feature type="compositionally biased region" description="Basic and acidic residues" evidence="1">
    <location>
        <begin position="70"/>
        <end position="79"/>
    </location>
</feature>
<evidence type="ECO:0000313" key="2">
    <source>
        <dbReference type="EMBL" id="TCP64063.1"/>
    </source>
</evidence>
<name>A0A4R2RLQ4_9FIRM</name>
<reference evidence="2 3" key="1">
    <citation type="submission" date="2019-03" db="EMBL/GenBank/DDBJ databases">
        <title>Genomic Encyclopedia of Type Strains, Phase IV (KMG-IV): sequencing the most valuable type-strain genomes for metagenomic binning, comparative biology and taxonomic classification.</title>
        <authorList>
            <person name="Goeker M."/>
        </authorList>
    </citation>
    <scope>NUCLEOTIDE SEQUENCE [LARGE SCALE GENOMIC DNA]</scope>
    <source>
        <strain evidence="2 3">DSM 11170</strain>
    </source>
</reference>
<gene>
    <name evidence="2" type="ORF">EDD73_11224</name>
</gene>
<evidence type="ECO:0000256" key="1">
    <source>
        <dbReference type="SAM" id="MobiDB-lite"/>
    </source>
</evidence>
<dbReference type="OrthoDB" id="1684531at2"/>
<dbReference type="Proteomes" id="UP000294813">
    <property type="component" value="Unassembled WGS sequence"/>
</dbReference>
<dbReference type="EMBL" id="SLXT01000012">
    <property type="protein sequence ID" value="TCP64063.1"/>
    <property type="molecule type" value="Genomic_DNA"/>
</dbReference>
<proteinExistence type="predicted"/>
<feature type="region of interest" description="Disordered" evidence="1">
    <location>
        <begin position="58"/>
        <end position="79"/>
    </location>
</feature>
<keyword evidence="3" id="KW-1185">Reference proteome</keyword>
<organism evidence="2 3">
    <name type="scientific">Heliophilum fasciatum</name>
    <dbReference type="NCBI Taxonomy" id="35700"/>
    <lineage>
        <taxon>Bacteria</taxon>
        <taxon>Bacillati</taxon>
        <taxon>Bacillota</taxon>
        <taxon>Clostridia</taxon>
        <taxon>Eubacteriales</taxon>
        <taxon>Heliobacteriaceae</taxon>
        <taxon>Heliophilum</taxon>
    </lineage>
</organism>
<sequence length="104" mass="12235">MAGQKGAKHFDEATIQKAVQMKMDGKTHMEICVELGFRNKKAVKELLLRQRRKMRRVEAGIKPLKKGRPRKDAPIDPEHNEQVIKRLKMENELLRAFRFELGRR</sequence>
<accession>A0A4R2RLQ4</accession>
<dbReference type="AlphaFoldDB" id="A0A4R2RLQ4"/>